<dbReference type="PANTHER" id="PTHR31286:SF167">
    <property type="entry name" value="OS09G0268800 PROTEIN"/>
    <property type="match status" value="1"/>
</dbReference>
<dbReference type="Proteomes" id="UP001652623">
    <property type="component" value="Chromosome 12"/>
</dbReference>
<dbReference type="AlphaFoldDB" id="A0A6P4AIH1"/>
<evidence type="ECO:0000256" key="2">
    <source>
        <dbReference type="SAM" id="MobiDB-lite"/>
    </source>
</evidence>
<evidence type="ECO:0000313" key="4">
    <source>
        <dbReference type="Proteomes" id="UP001652623"/>
    </source>
</evidence>
<evidence type="ECO:0000259" key="3">
    <source>
        <dbReference type="PROSITE" id="PS50158"/>
    </source>
</evidence>
<dbReference type="Pfam" id="PF14392">
    <property type="entry name" value="zf-CCHC_4"/>
    <property type="match status" value="1"/>
</dbReference>
<evidence type="ECO:0000313" key="5">
    <source>
        <dbReference type="RefSeq" id="XP_015894602.3"/>
    </source>
</evidence>
<dbReference type="InterPro" id="IPR025836">
    <property type="entry name" value="Zn_knuckle_CX2CX4HX4C"/>
</dbReference>
<keyword evidence="1" id="KW-0479">Metal-binding</keyword>
<keyword evidence="1" id="KW-0863">Zinc-finger</keyword>
<evidence type="ECO:0000256" key="1">
    <source>
        <dbReference type="PROSITE-ProRule" id="PRU00047"/>
    </source>
</evidence>
<gene>
    <name evidence="5" type="primary">LOC107428565</name>
</gene>
<dbReference type="GO" id="GO:0008270">
    <property type="term" value="F:zinc ion binding"/>
    <property type="evidence" value="ECO:0007669"/>
    <property type="project" value="UniProtKB-KW"/>
</dbReference>
<keyword evidence="4" id="KW-1185">Reference proteome</keyword>
<dbReference type="InterPro" id="IPR001878">
    <property type="entry name" value="Znf_CCHC"/>
</dbReference>
<feature type="region of interest" description="Disordered" evidence="2">
    <location>
        <begin position="210"/>
        <end position="252"/>
    </location>
</feature>
<dbReference type="RefSeq" id="XP_015894602.3">
    <property type="nucleotide sequence ID" value="XM_016039116.3"/>
</dbReference>
<dbReference type="GO" id="GO:0003676">
    <property type="term" value="F:nucleic acid binding"/>
    <property type="evidence" value="ECO:0007669"/>
    <property type="project" value="InterPro"/>
</dbReference>
<reference evidence="5" key="1">
    <citation type="submission" date="2025-08" db="UniProtKB">
        <authorList>
            <consortium name="RefSeq"/>
        </authorList>
    </citation>
    <scope>IDENTIFICATION</scope>
    <source>
        <tissue evidence="5">Seedling</tissue>
    </source>
</reference>
<dbReference type="KEGG" id="zju:107428565"/>
<sequence>MADKERVIDGAPWHFERALVLTEEISGSITPHSTNIHTAYFWIHVHNVPLQSMTKSTGEAIGSHLGECVMVNSDEEGLCFGKFMRVRIKLDIRRPLRTGMKVDLGDKHQFWVEFQYEKLFDFCFQCGLLGHTQKDCFSVADAQATAADVDNVTAMVFSDMHDVDVQLSMDLPPTNPVDPSLKEKLKSIPCSTDSCSLAGPLVQPKCSGIKRGRRSNVKTNPLSKRFKVSSYKEGDVPSSQVVGSVDQPHHEP</sequence>
<feature type="domain" description="CCHC-type" evidence="3">
    <location>
        <begin position="123"/>
        <end position="136"/>
    </location>
</feature>
<name>A0A6P4AIH1_ZIZJJ</name>
<proteinExistence type="predicted"/>
<dbReference type="GeneID" id="107428565"/>
<keyword evidence="1" id="KW-0862">Zinc</keyword>
<accession>A0A6P4AIH1</accession>
<dbReference type="PROSITE" id="PS50158">
    <property type="entry name" value="ZF_CCHC"/>
    <property type="match status" value="1"/>
</dbReference>
<protein>
    <submittedName>
        <fullName evidence="5">Uncharacterized protein At4g02000-like</fullName>
    </submittedName>
</protein>
<dbReference type="InterPro" id="IPR040256">
    <property type="entry name" value="At4g02000-like"/>
</dbReference>
<dbReference type="PANTHER" id="PTHR31286">
    <property type="entry name" value="GLYCINE-RICH CELL WALL STRUCTURAL PROTEIN 1.8-LIKE"/>
    <property type="match status" value="1"/>
</dbReference>
<dbReference type="FunCoup" id="A0A6P4AIH1">
    <property type="interactions" value="3"/>
</dbReference>
<dbReference type="InParanoid" id="A0A6P4AIH1"/>
<organism evidence="4 5">
    <name type="scientific">Ziziphus jujuba</name>
    <name type="common">Chinese jujube</name>
    <name type="synonym">Ziziphus sativa</name>
    <dbReference type="NCBI Taxonomy" id="326968"/>
    <lineage>
        <taxon>Eukaryota</taxon>
        <taxon>Viridiplantae</taxon>
        <taxon>Streptophyta</taxon>
        <taxon>Embryophyta</taxon>
        <taxon>Tracheophyta</taxon>
        <taxon>Spermatophyta</taxon>
        <taxon>Magnoliopsida</taxon>
        <taxon>eudicotyledons</taxon>
        <taxon>Gunneridae</taxon>
        <taxon>Pentapetalae</taxon>
        <taxon>rosids</taxon>
        <taxon>fabids</taxon>
        <taxon>Rosales</taxon>
        <taxon>Rhamnaceae</taxon>
        <taxon>Paliureae</taxon>
        <taxon>Ziziphus</taxon>
    </lineage>
</organism>